<organism evidence="4 5">
    <name type="scientific">Portunus trituberculatus</name>
    <name type="common">Swimming crab</name>
    <name type="synonym">Neptunus trituberculatus</name>
    <dbReference type="NCBI Taxonomy" id="210409"/>
    <lineage>
        <taxon>Eukaryota</taxon>
        <taxon>Metazoa</taxon>
        <taxon>Ecdysozoa</taxon>
        <taxon>Arthropoda</taxon>
        <taxon>Crustacea</taxon>
        <taxon>Multicrustacea</taxon>
        <taxon>Malacostraca</taxon>
        <taxon>Eumalacostraca</taxon>
        <taxon>Eucarida</taxon>
        <taxon>Decapoda</taxon>
        <taxon>Pleocyemata</taxon>
        <taxon>Brachyura</taxon>
        <taxon>Eubrachyura</taxon>
        <taxon>Portunoidea</taxon>
        <taxon>Portunidae</taxon>
        <taxon>Portuninae</taxon>
        <taxon>Portunus</taxon>
    </lineage>
</organism>
<dbReference type="EMBL" id="VSRR010000211">
    <property type="protein sequence ID" value="MPC12330.1"/>
    <property type="molecule type" value="Genomic_DNA"/>
</dbReference>
<dbReference type="PANTHER" id="PTHR11792:SF23">
    <property type="entry name" value="PHOSRESTIN-1"/>
    <property type="match status" value="1"/>
</dbReference>
<evidence type="ECO:0000256" key="2">
    <source>
        <dbReference type="ARBA" id="ARBA00022606"/>
    </source>
</evidence>
<keyword evidence="3" id="KW-0732">Signal</keyword>
<accession>A0A5B7CS85</accession>
<evidence type="ECO:0000256" key="3">
    <source>
        <dbReference type="SAM" id="SignalP"/>
    </source>
</evidence>
<dbReference type="InterPro" id="IPR000698">
    <property type="entry name" value="Arrestin"/>
</dbReference>
<evidence type="ECO:0000313" key="4">
    <source>
        <dbReference type="EMBL" id="MPC12330.1"/>
    </source>
</evidence>
<keyword evidence="5" id="KW-1185">Reference proteome</keyword>
<keyword evidence="2" id="KW-0716">Sensory transduction</keyword>
<dbReference type="InterPro" id="IPR014756">
    <property type="entry name" value="Ig_E-set"/>
</dbReference>
<proteinExistence type="inferred from homology"/>
<dbReference type="Gene3D" id="2.60.40.640">
    <property type="match status" value="1"/>
</dbReference>
<dbReference type="Proteomes" id="UP000324222">
    <property type="component" value="Unassembled WGS sequence"/>
</dbReference>
<comment type="caution">
    <text evidence="4">The sequence shown here is derived from an EMBL/GenBank/DDBJ whole genome shotgun (WGS) entry which is preliminary data.</text>
</comment>
<reference evidence="4 5" key="1">
    <citation type="submission" date="2019-05" db="EMBL/GenBank/DDBJ databases">
        <title>Another draft genome of Portunus trituberculatus and its Hox gene families provides insights of decapod evolution.</title>
        <authorList>
            <person name="Jeong J.-H."/>
            <person name="Song I."/>
            <person name="Kim S."/>
            <person name="Choi T."/>
            <person name="Kim D."/>
            <person name="Ryu S."/>
            <person name="Kim W."/>
        </authorList>
    </citation>
    <scope>NUCLEOTIDE SEQUENCE [LARGE SCALE GENOMIC DNA]</scope>
    <source>
        <tissue evidence="4">Muscle</tissue>
    </source>
</reference>
<sequence length="105" mass="11063">MILNLILFIILIINDTDANLASSTLVAAGKNPNDALGIVVSYSLRVKLNCGALGGELVADLPFKLLHPAPGAAVKARPDAGYTGGEDLEFEDFARLRRGQSVDQA</sequence>
<dbReference type="GO" id="GO:0005737">
    <property type="term" value="C:cytoplasm"/>
    <property type="evidence" value="ECO:0007669"/>
    <property type="project" value="TreeGrafter"/>
</dbReference>
<dbReference type="OrthoDB" id="298939at2759"/>
<dbReference type="SUPFAM" id="SSF81296">
    <property type="entry name" value="E set domains"/>
    <property type="match status" value="1"/>
</dbReference>
<dbReference type="PANTHER" id="PTHR11792">
    <property type="entry name" value="ARRESTIN"/>
    <property type="match status" value="1"/>
</dbReference>
<feature type="signal peptide" evidence="3">
    <location>
        <begin position="1"/>
        <end position="18"/>
    </location>
</feature>
<dbReference type="GO" id="GO:0001664">
    <property type="term" value="F:G protein-coupled receptor binding"/>
    <property type="evidence" value="ECO:0007669"/>
    <property type="project" value="TreeGrafter"/>
</dbReference>
<protein>
    <submittedName>
        <fullName evidence="4">Arrestin</fullName>
    </submittedName>
</protein>
<evidence type="ECO:0000256" key="1">
    <source>
        <dbReference type="ARBA" id="ARBA00005298"/>
    </source>
</evidence>
<dbReference type="AlphaFoldDB" id="A0A5B7CS85"/>
<name>A0A5B7CS85_PORTR</name>
<dbReference type="InterPro" id="IPR014752">
    <property type="entry name" value="Arrestin-like_C"/>
</dbReference>
<dbReference type="GO" id="GO:0002031">
    <property type="term" value="P:G protein-coupled receptor internalization"/>
    <property type="evidence" value="ECO:0007669"/>
    <property type="project" value="TreeGrafter"/>
</dbReference>
<feature type="chain" id="PRO_5022937462" evidence="3">
    <location>
        <begin position="19"/>
        <end position="105"/>
    </location>
</feature>
<dbReference type="GO" id="GO:0007165">
    <property type="term" value="P:signal transduction"/>
    <property type="evidence" value="ECO:0007669"/>
    <property type="project" value="InterPro"/>
</dbReference>
<evidence type="ECO:0000313" key="5">
    <source>
        <dbReference type="Proteomes" id="UP000324222"/>
    </source>
</evidence>
<comment type="similarity">
    <text evidence="1">Belongs to the arrestin family.</text>
</comment>
<gene>
    <name evidence="4" type="primary">ARRH_8</name>
    <name evidence="4" type="ORF">E2C01_005018</name>
</gene>